<evidence type="ECO:0000313" key="1">
    <source>
        <dbReference type="EMBL" id="KKL97690.1"/>
    </source>
</evidence>
<sequence>MRQQLLAPKDRKPIARTTYGGPQYVAVKGNVQRIELHRGCPWAKVHDFCYEPFEHEDFPIPALTKNQVQILDMNFLARKDALDIIKELGSKRVNGRVVHYEFICGIHFSLLTQEIANAMKKSRFVRPRLAWDGSFADQKKIKDSIKVFIKAGYKRNDIMLFMIVNWRIPYTECLRKLDVMKVWNVKVCDCCYDGGYKHAVPEYWTLEEMKDIRLKCRKHNQLVLFGIDPQPSINQYRSMKGVDILDKKVMVEG</sequence>
<comment type="caution">
    <text evidence="1">The sequence shown here is derived from an EMBL/GenBank/DDBJ whole genome shotgun (WGS) entry which is preliminary data.</text>
</comment>
<dbReference type="EMBL" id="LAZR01018107">
    <property type="protein sequence ID" value="KKL97690.1"/>
    <property type="molecule type" value="Genomic_DNA"/>
</dbReference>
<accession>A0A0F9IVA7</accession>
<dbReference type="AlphaFoldDB" id="A0A0F9IVA7"/>
<reference evidence="1" key="1">
    <citation type="journal article" date="2015" name="Nature">
        <title>Complex archaea that bridge the gap between prokaryotes and eukaryotes.</title>
        <authorList>
            <person name="Spang A."/>
            <person name="Saw J.H."/>
            <person name="Jorgensen S.L."/>
            <person name="Zaremba-Niedzwiedzka K."/>
            <person name="Martijn J."/>
            <person name="Lind A.E."/>
            <person name="van Eijk R."/>
            <person name="Schleper C."/>
            <person name="Guy L."/>
            <person name="Ettema T.J."/>
        </authorList>
    </citation>
    <scope>NUCLEOTIDE SEQUENCE</scope>
</reference>
<protein>
    <submittedName>
        <fullName evidence="1">Uncharacterized protein</fullName>
    </submittedName>
</protein>
<gene>
    <name evidence="1" type="ORF">LCGC14_1831950</name>
</gene>
<name>A0A0F9IVA7_9ZZZZ</name>
<proteinExistence type="predicted"/>
<organism evidence="1">
    <name type="scientific">marine sediment metagenome</name>
    <dbReference type="NCBI Taxonomy" id="412755"/>
    <lineage>
        <taxon>unclassified sequences</taxon>
        <taxon>metagenomes</taxon>
        <taxon>ecological metagenomes</taxon>
    </lineage>
</organism>